<dbReference type="EMBL" id="JAGSXJ010000001">
    <property type="protein sequence ID" value="KAH6696882.1"/>
    <property type="molecule type" value="Genomic_DNA"/>
</dbReference>
<keyword evidence="1" id="KW-0472">Membrane</keyword>
<keyword evidence="1" id="KW-1133">Transmembrane helix</keyword>
<evidence type="ECO:0000313" key="3">
    <source>
        <dbReference type="Proteomes" id="UP000770015"/>
    </source>
</evidence>
<keyword evidence="1" id="KW-0812">Transmembrane</keyword>
<comment type="caution">
    <text evidence="2">The sequence shown here is derived from an EMBL/GenBank/DDBJ whole genome shotgun (WGS) entry which is preliminary data.</text>
</comment>
<feature type="transmembrane region" description="Helical" evidence="1">
    <location>
        <begin position="61"/>
        <end position="83"/>
    </location>
</feature>
<feature type="transmembrane region" description="Helical" evidence="1">
    <location>
        <begin position="37"/>
        <end position="55"/>
    </location>
</feature>
<organism evidence="2 3">
    <name type="scientific">Plectosphaerella plurivora</name>
    <dbReference type="NCBI Taxonomy" id="936078"/>
    <lineage>
        <taxon>Eukaryota</taxon>
        <taxon>Fungi</taxon>
        <taxon>Dikarya</taxon>
        <taxon>Ascomycota</taxon>
        <taxon>Pezizomycotina</taxon>
        <taxon>Sordariomycetes</taxon>
        <taxon>Hypocreomycetidae</taxon>
        <taxon>Glomerellales</taxon>
        <taxon>Plectosphaerellaceae</taxon>
        <taxon>Plectosphaerella</taxon>
    </lineage>
</organism>
<feature type="transmembrane region" description="Helical" evidence="1">
    <location>
        <begin position="6"/>
        <end position="25"/>
    </location>
</feature>
<evidence type="ECO:0000313" key="2">
    <source>
        <dbReference type="EMBL" id="KAH6696882.1"/>
    </source>
</evidence>
<proteinExistence type="predicted"/>
<accession>A0A9P8VLZ2</accession>
<dbReference type="Proteomes" id="UP000770015">
    <property type="component" value="Unassembled WGS sequence"/>
</dbReference>
<evidence type="ECO:0000256" key="1">
    <source>
        <dbReference type="SAM" id="Phobius"/>
    </source>
</evidence>
<reference evidence="2" key="1">
    <citation type="journal article" date="2021" name="Nat. Commun.">
        <title>Genetic determinants of endophytism in the Arabidopsis root mycobiome.</title>
        <authorList>
            <person name="Mesny F."/>
            <person name="Miyauchi S."/>
            <person name="Thiergart T."/>
            <person name="Pickel B."/>
            <person name="Atanasova L."/>
            <person name="Karlsson M."/>
            <person name="Huettel B."/>
            <person name="Barry K.W."/>
            <person name="Haridas S."/>
            <person name="Chen C."/>
            <person name="Bauer D."/>
            <person name="Andreopoulos W."/>
            <person name="Pangilinan J."/>
            <person name="LaButti K."/>
            <person name="Riley R."/>
            <person name="Lipzen A."/>
            <person name="Clum A."/>
            <person name="Drula E."/>
            <person name="Henrissat B."/>
            <person name="Kohler A."/>
            <person name="Grigoriev I.V."/>
            <person name="Martin F.M."/>
            <person name="Hacquard S."/>
        </authorList>
    </citation>
    <scope>NUCLEOTIDE SEQUENCE</scope>
    <source>
        <strain evidence="2">MPI-SDFR-AT-0117</strain>
    </source>
</reference>
<keyword evidence="3" id="KW-1185">Reference proteome</keyword>
<name>A0A9P8VLZ2_9PEZI</name>
<dbReference type="AlphaFoldDB" id="A0A9P8VLZ2"/>
<feature type="transmembrane region" description="Helical" evidence="1">
    <location>
        <begin position="90"/>
        <end position="108"/>
    </location>
</feature>
<protein>
    <submittedName>
        <fullName evidence="2">Uncharacterized protein</fullName>
    </submittedName>
</protein>
<gene>
    <name evidence="2" type="ORF">F5X68DRAFT_546</name>
</gene>
<sequence length="126" mass="13650">MSLILYLWPIAVAAWLTIGGVAYGNETVAKSPFGEQIVVIAFFAFVLSILFVVLLDDYGTHAAPFATGVIGFGVASFQALGTADAMDQRILFKVFGGLLAGWVVEWTLHPTRRLTARLQRSFQGKA</sequence>